<dbReference type="PANTHER" id="PTHR21342">
    <property type="entry name" value="PHOSPHOPANTETHEINE ADENYLYLTRANSFERASE"/>
    <property type="match status" value="1"/>
</dbReference>
<feature type="binding site" evidence="9">
    <location>
        <position position="42"/>
    </location>
    <ligand>
        <name>substrate</name>
    </ligand>
</feature>
<evidence type="ECO:0000256" key="2">
    <source>
        <dbReference type="ARBA" id="ARBA00022679"/>
    </source>
</evidence>
<dbReference type="GO" id="GO:0015937">
    <property type="term" value="P:coenzyme A biosynthetic process"/>
    <property type="evidence" value="ECO:0007669"/>
    <property type="project" value="UniProtKB-UniRule"/>
</dbReference>
<evidence type="ECO:0000256" key="6">
    <source>
        <dbReference type="ARBA" id="ARBA00022842"/>
    </source>
</evidence>
<feature type="binding site" evidence="9">
    <location>
        <position position="18"/>
    </location>
    <ligand>
        <name>ATP</name>
        <dbReference type="ChEBI" id="CHEBI:30616"/>
    </ligand>
</feature>
<feature type="binding site" evidence="9">
    <location>
        <position position="10"/>
    </location>
    <ligand>
        <name>substrate</name>
    </ligand>
</feature>
<dbReference type="AlphaFoldDB" id="A0A2W5F225"/>
<comment type="function">
    <text evidence="9">Reversibly transfers an adenylyl group from ATP to 4'-phosphopantetheine, yielding dephospho-CoA (dPCoA) and pyrophosphate.</text>
</comment>
<feature type="binding site" evidence="9">
    <location>
        <position position="88"/>
    </location>
    <ligand>
        <name>substrate</name>
    </ligand>
</feature>
<gene>
    <name evidence="9" type="primary">coaD</name>
    <name evidence="11" type="ORF">DI598_09365</name>
</gene>
<dbReference type="InterPro" id="IPR014729">
    <property type="entry name" value="Rossmann-like_a/b/a_fold"/>
</dbReference>
<evidence type="ECO:0000256" key="4">
    <source>
        <dbReference type="ARBA" id="ARBA00022741"/>
    </source>
</evidence>
<dbReference type="PANTHER" id="PTHR21342:SF1">
    <property type="entry name" value="PHOSPHOPANTETHEINE ADENYLYLTRANSFERASE"/>
    <property type="match status" value="1"/>
</dbReference>
<accession>A0A2W5F225</accession>
<comment type="subcellular location">
    <subcellularLocation>
        <location evidence="9">Cytoplasm</location>
    </subcellularLocation>
</comment>
<comment type="catalytic activity">
    <reaction evidence="8 9">
        <text>(R)-4'-phosphopantetheine + ATP + H(+) = 3'-dephospho-CoA + diphosphate</text>
        <dbReference type="Rhea" id="RHEA:19801"/>
        <dbReference type="ChEBI" id="CHEBI:15378"/>
        <dbReference type="ChEBI" id="CHEBI:30616"/>
        <dbReference type="ChEBI" id="CHEBI:33019"/>
        <dbReference type="ChEBI" id="CHEBI:57328"/>
        <dbReference type="ChEBI" id="CHEBI:61723"/>
        <dbReference type="EC" id="2.7.7.3"/>
    </reaction>
</comment>
<name>A0A2W5F225_9SPHI</name>
<dbReference type="SUPFAM" id="SSF52374">
    <property type="entry name" value="Nucleotidylyl transferase"/>
    <property type="match status" value="1"/>
</dbReference>
<dbReference type="GO" id="GO:0004595">
    <property type="term" value="F:pantetheine-phosphate adenylyltransferase activity"/>
    <property type="evidence" value="ECO:0007669"/>
    <property type="project" value="UniProtKB-UniRule"/>
</dbReference>
<dbReference type="Pfam" id="PF01467">
    <property type="entry name" value="CTP_transf_like"/>
    <property type="match status" value="1"/>
</dbReference>
<dbReference type="EC" id="2.7.7.3" evidence="9"/>
<feature type="binding site" evidence="9">
    <location>
        <begin position="124"/>
        <end position="130"/>
    </location>
    <ligand>
        <name>ATP</name>
        <dbReference type="ChEBI" id="CHEBI:30616"/>
    </ligand>
</feature>
<dbReference type="InterPro" id="IPR001980">
    <property type="entry name" value="PPAT"/>
</dbReference>
<comment type="cofactor">
    <cofactor evidence="9">
        <name>Mg(2+)</name>
        <dbReference type="ChEBI" id="CHEBI:18420"/>
    </cofactor>
</comment>
<keyword evidence="4 9" id="KW-0547">Nucleotide-binding</keyword>
<evidence type="ECO:0000313" key="12">
    <source>
        <dbReference type="Proteomes" id="UP000249645"/>
    </source>
</evidence>
<keyword evidence="3 9" id="KW-0548">Nucleotidyltransferase</keyword>
<sequence>MEKIALFPGTFDPVTLGHLDIAKRALSLFDKVVIGIGTNIAKVPMYSVEQRKQWLDEIFIDEPRIETNVYEGLTVDFCQKINAKFIVRGIRFVSDFEYEKMIADMNRSLDDSIETIFLTCLPIYNSVASTMVRDVIKNNGDASQFLPDVVKKTIYNK</sequence>
<evidence type="ECO:0000256" key="9">
    <source>
        <dbReference type="HAMAP-Rule" id="MF_00151"/>
    </source>
</evidence>
<comment type="caution">
    <text evidence="11">The sequence shown here is derived from an EMBL/GenBank/DDBJ whole genome shotgun (WGS) entry which is preliminary data.</text>
</comment>
<feature type="binding site" evidence="9">
    <location>
        <position position="74"/>
    </location>
    <ligand>
        <name>substrate</name>
    </ligand>
</feature>
<comment type="pathway">
    <text evidence="9">Cofactor biosynthesis; coenzyme A biosynthesis; CoA from (R)-pantothenate: step 4/5.</text>
</comment>
<keyword evidence="6 9" id="KW-0460">Magnesium</keyword>
<keyword evidence="5 9" id="KW-0067">ATP-binding</keyword>
<dbReference type="EMBL" id="QFOI01000145">
    <property type="protein sequence ID" value="PZP48803.1"/>
    <property type="molecule type" value="Genomic_DNA"/>
</dbReference>
<keyword evidence="7 9" id="KW-0173">Coenzyme A biosynthesis</keyword>
<feature type="site" description="Transition state stabilizer" evidence="9">
    <location>
        <position position="18"/>
    </location>
</feature>
<dbReference type="InterPro" id="IPR004821">
    <property type="entry name" value="Cyt_trans-like"/>
</dbReference>
<keyword evidence="1 9" id="KW-0963">Cytoplasm</keyword>
<dbReference type="UniPathway" id="UPA00241">
    <property type="reaction ID" value="UER00355"/>
</dbReference>
<feature type="binding site" evidence="9">
    <location>
        <position position="99"/>
    </location>
    <ligand>
        <name>ATP</name>
        <dbReference type="ChEBI" id="CHEBI:30616"/>
    </ligand>
</feature>
<evidence type="ECO:0000256" key="1">
    <source>
        <dbReference type="ARBA" id="ARBA00022490"/>
    </source>
</evidence>
<proteinExistence type="inferred from homology"/>
<dbReference type="CDD" id="cd02163">
    <property type="entry name" value="PPAT"/>
    <property type="match status" value="1"/>
</dbReference>
<evidence type="ECO:0000256" key="5">
    <source>
        <dbReference type="ARBA" id="ARBA00022840"/>
    </source>
</evidence>
<evidence type="ECO:0000313" key="11">
    <source>
        <dbReference type="EMBL" id="PZP48803.1"/>
    </source>
</evidence>
<keyword evidence="2 9" id="KW-0808">Transferase</keyword>
<dbReference type="GO" id="GO:0005737">
    <property type="term" value="C:cytoplasm"/>
    <property type="evidence" value="ECO:0007669"/>
    <property type="project" value="UniProtKB-SubCell"/>
</dbReference>
<dbReference type="PRINTS" id="PR01020">
    <property type="entry name" value="LPSBIOSNTHSS"/>
</dbReference>
<reference evidence="11 12" key="1">
    <citation type="submission" date="2017-11" db="EMBL/GenBank/DDBJ databases">
        <title>Infants hospitalized years apart are colonized by the same room-sourced microbial strains.</title>
        <authorList>
            <person name="Brooks B."/>
            <person name="Olm M.R."/>
            <person name="Firek B.A."/>
            <person name="Baker R."/>
            <person name="Thomas B.C."/>
            <person name="Morowitz M.J."/>
            <person name="Banfield J.F."/>
        </authorList>
    </citation>
    <scope>NUCLEOTIDE SEQUENCE [LARGE SCALE GENOMIC DNA]</scope>
    <source>
        <strain evidence="11">S2_009_000_R2_76</strain>
    </source>
</reference>
<evidence type="ECO:0000256" key="7">
    <source>
        <dbReference type="ARBA" id="ARBA00022993"/>
    </source>
</evidence>
<organism evidence="11 12">
    <name type="scientific">Pseudopedobacter saltans</name>
    <dbReference type="NCBI Taxonomy" id="151895"/>
    <lineage>
        <taxon>Bacteria</taxon>
        <taxon>Pseudomonadati</taxon>
        <taxon>Bacteroidota</taxon>
        <taxon>Sphingobacteriia</taxon>
        <taxon>Sphingobacteriales</taxon>
        <taxon>Sphingobacteriaceae</taxon>
        <taxon>Pseudopedobacter</taxon>
    </lineage>
</organism>
<comment type="subunit">
    <text evidence="9">Homohexamer.</text>
</comment>
<feature type="binding site" evidence="9">
    <location>
        <begin position="89"/>
        <end position="91"/>
    </location>
    <ligand>
        <name>ATP</name>
        <dbReference type="ChEBI" id="CHEBI:30616"/>
    </ligand>
</feature>
<dbReference type="Gene3D" id="3.40.50.620">
    <property type="entry name" value="HUPs"/>
    <property type="match status" value="1"/>
</dbReference>
<feature type="binding site" evidence="9">
    <location>
        <begin position="10"/>
        <end position="11"/>
    </location>
    <ligand>
        <name>ATP</name>
        <dbReference type="ChEBI" id="CHEBI:30616"/>
    </ligand>
</feature>
<dbReference type="NCBIfam" id="TIGR01510">
    <property type="entry name" value="coaD_prev_kdtB"/>
    <property type="match status" value="1"/>
</dbReference>
<evidence type="ECO:0000256" key="8">
    <source>
        <dbReference type="ARBA" id="ARBA00029346"/>
    </source>
</evidence>
<comment type="similarity">
    <text evidence="9">Belongs to the bacterial CoaD family.</text>
</comment>
<evidence type="ECO:0000256" key="3">
    <source>
        <dbReference type="ARBA" id="ARBA00022695"/>
    </source>
</evidence>
<feature type="domain" description="Cytidyltransferase-like" evidence="10">
    <location>
        <begin position="6"/>
        <end position="134"/>
    </location>
</feature>
<dbReference type="NCBIfam" id="TIGR00125">
    <property type="entry name" value="cyt_tran_rel"/>
    <property type="match status" value="1"/>
</dbReference>
<dbReference type="HAMAP" id="MF_00151">
    <property type="entry name" value="PPAT_bact"/>
    <property type="match status" value="1"/>
</dbReference>
<evidence type="ECO:0000259" key="10">
    <source>
        <dbReference type="Pfam" id="PF01467"/>
    </source>
</evidence>
<dbReference type="GO" id="GO:0005524">
    <property type="term" value="F:ATP binding"/>
    <property type="evidence" value="ECO:0007669"/>
    <property type="project" value="UniProtKB-KW"/>
</dbReference>
<dbReference type="Proteomes" id="UP000249645">
    <property type="component" value="Unassembled WGS sequence"/>
</dbReference>
<protein>
    <recommendedName>
        <fullName evidence="9">Phosphopantetheine adenylyltransferase</fullName>
        <ecNumber evidence="9">2.7.7.3</ecNumber>
    </recommendedName>
    <alternativeName>
        <fullName evidence="9">Dephospho-CoA pyrophosphorylase</fullName>
    </alternativeName>
    <alternativeName>
        <fullName evidence="9">Pantetheine-phosphate adenylyltransferase</fullName>
        <shortName evidence="9">PPAT</shortName>
    </alternativeName>
</protein>